<evidence type="ECO:0000313" key="2">
    <source>
        <dbReference type="Proteomes" id="UP000024635"/>
    </source>
</evidence>
<comment type="caution">
    <text evidence="1">The sequence shown here is derived from an EMBL/GenBank/DDBJ whole genome shotgun (WGS) entry which is preliminary data.</text>
</comment>
<proteinExistence type="predicted"/>
<evidence type="ECO:0000313" key="1">
    <source>
        <dbReference type="EMBL" id="EYB97630.1"/>
    </source>
</evidence>
<dbReference type="Proteomes" id="UP000024635">
    <property type="component" value="Unassembled WGS sequence"/>
</dbReference>
<dbReference type="EMBL" id="JARK01001475">
    <property type="protein sequence ID" value="EYB97630.1"/>
    <property type="molecule type" value="Genomic_DNA"/>
</dbReference>
<accession>A0A016T4H1</accession>
<reference evidence="2" key="1">
    <citation type="journal article" date="2015" name="Nat. Genet.">
        <title>The genome and transcriptome of the zoonotic hookworm Ancylostoma ceylanicum identify infection-specific gene families.</title>
        <authorList>
            <person name="Schwarz E.M."/>
            <person name="Hu Y."/>
            <person name="Antoshechkin I."/>
            <person name="Miller M.M."/>
            <person name="Sternberg P.W."/>
            <person name="Aroian R.V."/>
        </authorList>
    </citation>
    <scope>NUCLEOTIDE SEQUENCE</scope>
    <source>
        <strain evidence="2">HY135</strain>
    </source>
</reference>
<organism evidence="1 2">
    <name type="scientific">Ancylostoma ceylanicum</name>
    <dbReference type="NCBI Taxonomy" id="53326"/>
    <lineage>
        <taxon>Eukaryota</taxon>
        <taxon>Metazoa</taxon>
        <taxon>Ecdysozoa</taxon>
        <taxon>Nematoda</taxon>
        <taxon>Chromadorea</taxon>
        <taxon>Rhabditida</taxon>
        <taxon>Rhabditina</taxon>
        <taxon>Rhabditomorpha</taxon>
        <taxon>Strongyloidea</taxon>
        <taxon>Ancylostomatidae</taxon>
        <taxon>Ancylostomatinae</taxon>
        <taxon>Ancylostoma</taxon>
    </lineage>
</organism>
<dbReference type="AlphaFoldDB" id="A0A016T4H1"/>
<sequence length="102" mass="11511">MSEFWMFWGLNDGPSSSTQVALPKAFAILRYNKLIKGSGDPQASCSGMQISCSLLQINSILLSTRKEVIVNYAMLLYILSWIEYMDDKYRTIVEARVGHVSL</sequence>
<name>A0A016T4H1_9BILA</name>
<gene>
    <name evidence="1" type="primary">Acey_s0139.g2131</name>
    <name evidence="1" type="ORF">Y032_0139g2131</name>
</gene>
<protein>
    <submittedName>
        <fullName evidence="1">Uncharacterized protein</fullName>
    </submittedName>
</protein>
<keyword evidence="2" id="KW-1185">Reference proteome</keyword>